<dbReference type="OrthoDB" id="514085at2"/>
<reference evidence="2 3" key="1">
    <citation type="journal article" date="2013" name="Genome Biol. Evol.">
        <title>Genomes of Stigonematalean cyanobacteria (subsection V) and the evolution of oxygenic photosynthesis from prokaryotes to plastids.</title>
        <authorList>
            <person name="Dagan T."/>
            <person name="Roettger M."/>
            <person name="Stucken K."/>
            <person name="Landan G."/>
            <person name="Koch R."/>
            <person name="Major P."/>
            <person name="Gould S.B."/>
            <person name="Goremykin V.V."/>
            <person name="Rippka R."/>
            <person name="Tandeau de Marsac N."/>
            <person name="Gugger M."/>
            <person name="Lockhart P.J."/>
            <person name="Allen J.F."/>
            <person name="Brune I."/>
            <person name="Maus I."/>
            <person name="Puhler A."/>
            <person name="Martin W.F."/>
        </authorList>
    </citation>
    <scope>NUCLEOTIDE SEQUENCE [LARGE SCALE GENOMIC DNA]</scope>
    <source>
        <strain evidence="2 3">PCC 7110</strain>
    </source>
</reference>
<evidence type="ECO:0000259" key="1">
    <source>
        <dbReference type="Pfam" id="PF01850"/>
    </source>
</evidence>
<dbReference type="EMBL" id="ANNX02000047">
    <property type="protein sequence ID" value="KYC37357.1"/>
    <property type="molecule type" value="Genomic_DNA"/>
</dbReference>
<dbReference type="Proteomes" id="UP000076925">
    <property type="component" value="Unassembled WGS sequence"/>
</dbReference>
<dbReference type="AlphaFoldDB" id="A0A139WY33"/>
<evidence type="ECO:0000313" key="3">
    <source>
        <dbReference type="Proteomes" id="UP000076925"/>
    </source>
</evidence>
<dbReference type="RefSeq" id="WP_017747434.1">
    <property type="nucleotide sequence ID" value="NZ_KQ976354.1"/>
</dbReference>
<dbReference type="SUPFAM" id="SSF88723">
    <property type="entry name" value="PIN domain-like"/>
    <property type="match status" value="1"/>
</dbReference>
<proteinExistence type="predicted"/>
<dbReference type="STRING" id="128403.WA1_48005"/>
<name>A0A139WY33_9CYAN</name>
<protein>
    <recommendedName>
        <fullName evidence="1">PIN domain-containing protein</fullName>
    </recommendedName>
</protein>
<gene>
    <name evidence="2" type="ORF">WA1_48005</name>
</gene>
<keyword evidence="3" id="KW-1185">Reference proteome</keyword>
<evidence type="ECO:0000313" key="2">
    <source>
        <dbReference type="EMBL" id="KYC37357.1"/>
    </source>
</evidence>
<dbReference type="Pfam" id="PF01850">
    <property type="entry name" value="PIN"/>
    <property type="match status" value="1"/>
</dbReference>
<dbReference type="Gene3D" id="3.40.50.1010">
    <property type="entry name" value="5'-nuclease"/>
    <property type="match status" value="1"/>
</dbReference>
<organism evidence="2 3">
    <name type="scientific">Scytonema hofmannii PCC 7110</name>
    <dbReference type="NCBI Taxonomy" id="128403"/>
    <lineage>
        <taxon>Bacteria</taxon>
        <taxon>Bacillati</taxon>
        <taxon>Cyanobacteriota</taxon>
        <taxon>Cyanophyceae</taxon>
        <taxon>Nostocales</taxon>
        <taxon>Scytonemataceae</taxon>
        <taxon>Scytonema</taxon>
    </lineage>
</organism>
<dbReference type="InterPro" id="IPR002716">
    <property type="entry name" value="PIN_dom"/>
</dbReference>
<sequence length="158" mass="18167">MNKNLVLLDSGPLGWIIHGTSKKERVIRCQQWFRKILSCSIVYIPEITDYEVRRELIHQKLEKSIERLDKLKSLENIRYAPITTEIMLKAAGLWGWARSTGQQTAGEEALDGDVILSATAIIMSQNEGTTVIIATTNVGHLQRYHTDTKHWEDKFWFV</sequence>
<accession>A0A139WY33</accession>
<comment type="caution">
    <text evidence="2">The sequence shown here is derived from an EMBL/GenBank/DDBJ whole genome shotgun (WGS) entry which is preliminary data.</text>
</comment>
<feature type="domain" description="PIN" evidence="1">
    <location>
        <begin position="7"/>
        <end position="93"/>
    </location>
</feature>
<dbReference type="InterPro" id="IPR029060">
    <property type="entry name" value="PIN-like_dom_sf"/>
</dbReference>